<name>A0AAE1CGH6_9PEZI</name>
<reference evidence="2" key="2">
    <citation type="submission" date="2023-06" db="EMBL/GenBank/DDBJ databases">
        <authorList>
            <consortium name="Lawrence Berkeley National Laboratory"/>
            <person name="Haridas S."/>
            <person name="Hensen N."/>
            <person name="Bonometti L."/>
            <person name="Westerberg I."/>
            <person name="Brannstrom I.O."/>
            <person name="Guillou S."/>
            <person name="Cros-Aarteil S."/>
            <person name="Calhoun S."/>
            <person name="Kuo A."/>
            <person name="Mondo S."/>
            <person name="Pangilinan J."/>
            <person name="Riley R."/>
            <person name="Labutti K."/>
            <person name="Andreopoulos B."/>
            <person name="Lipzen A."/>
            <person name="Chen C."/>
            <person name="Yanf M."/>
            <person name="Daum C."/>
            <person name="Ng V."/>
            <person name="Clum A."/>
            <person name="Steindorff A."/>
            <person name="Ohm R."/>
            <person name="Martin F."/>
            <person name="Silar P."/>
            <person name="Natvig D."/>
            <person name="Lalanne C."/>
            <person name="Gautier V."/>
            <person name="Ament-Velasquez S.L."/>
            <person name="Kruys A."/>
            <person name="Hutchinson M.I."/>
            <person name="Powell A.J."/>
            <person name="Barry K."/>
            <person name="Miller A.N."/>
            <person name="Grigoriev I.V."/>
            <person name="Debuchy R."/>
            <person name="Gladieux P."/>
            <person name="Thoren M.H."/>
            <person name="Johannesson H."/>
        </authorList>
    </citation>
    <scope>NUCLEOTIDE SEQUENCE</scope>
    <source>
        <strain evidence="2">CBS 314.62</strain>
    </source>
</reference>
<feature type="chain" id="PRO_5042185275" description="Secreted protein" evidence="1">
    <location>
        <begin position="26"/>
        <end position="94"/>
    </location>
</feature>
<dbReference type="PROSITE" id="PS51257">
    <property type="entry name" value="PROKAR_LIPOPROTEIN"/>
    <property type="match status" value="1"/>
</dbReference>
<comment type="caution">
    <text evidence="2">The sequence shown here is derived from an EMBL/GenBank/DDBJ whole genome shotgun (WGS) entry which is preliminary data.</text>
</comment>
<dbReference type="AlphaFoldDB" id="A0AAE1CGH6"/>
<evidence type="ECO:0000256" key="1">
    <source>
        <dbReference type="SAM" id="SignalP"/>
    </source>
</evidence>
<organism evidence="2 3">
    <name type="scientific">Podospora appendiculata</name>
    <dbReference type="NCBI Taxonomy" id="314037"/>
    <lineage>
        <taxon>Eukaryota</taxon>
        <taxon>Fungi</taxon>
        <taxon>Dikarya</taxon>
        <taxon>Ascomycota</taxon>
        <taxon>Pezizomycotina</taxon>
        <taxon>Sordariomycetes</taxon>
        <taxon>Sordariomycetidae</taxon>
        <taxon>Sordariales</taxon>
        <taxon>Podosporaceae</taxon>
        <taxon>Podospora</taxon>
    </lineage>
</organism>
<reference evidence="2" key="1">
    <citation type="journal article" date="2023" name="Mol. Phylogenet. Evol.">
        <title>Genome-scale phylogeny and comparative genomics of the fungal order Sordariales.</title>
        <authorList>
            <person name="Hensen N."/>
            <person name="Bonometti L."/>
            <person name="Westerberg I."/>
            <person name="Brannstrom I.O."/>
            <person name="Guillou S."/>
            <person name="Cros-Aarteil S."/>
            <person name="Calhoun S."/>
            <person name="Haridas S."/>
            <person name="Kuo A."/>
            <person name="Mondo S."/>
            <person name="Pangilinan J."/>
            <person name="Riley R."/>
            <person name="LaButti K."/>
            <person name="Andreopoulos B."/>
            <person name="Lipzen A."/>
            <person name="Chen C."/>
            <person name="Yan M."/>
            <person name="Daum C."/>
            <person name="Ng V."/>
            <person name="Clum A."/>
            <person name="Steindorff A."/>
            <person name="Ohm R.A."/>
            <person name="Martin F."/>
            <person name="Silar P."/>
            <person name="Natvig D.O."/>
            <person name="Lalanne C."/>
            <person name="Gautier V."/>
            <person name="Ament-Velasquez S.L."/>
            <person name="Kruys A."/>
            <person name="Hutchinson M.I."/>
            <person name="Powell A.J."/>
            <person name="Barry K."/>
            <person name="Miller A.N."/>
            <person name="Grigoriev I.V."/>
            <person name="Debuchy R."/>
            <person name="Gladieux P."/>
            <person name="Hiltunen Thoren M."/>
            <person name="Johannesson H."/>
        </authorList>
    </citation>
    <scope>NUCLEOTIDE SEQUENCE</scope>
    <source>
        <strain evidence="2">CBS 314.62</strain>
    </source>
</reference>
<sequence>MSRPRDNANPTRLLLSFFFFFLLLACPPRSIQTSTSTSVLFSVELASFASRSNPAVLAQLPSRRGTAEKAGWLRRRSETHTLHHAQVIATAQHD</sequence>
<evidence type="ECO:0008006" key="4">
    <source>
        <dbReference type="Google" id="ProtNLM"/>
    </source>
</evidence>
<dbReference type="EMBL" id="JAULSO010000001">
    <property type="protein sequence ID" value="KAK3693746.1"/>
    <property type="molecule type" value="Genomic_DNA"/>
</dbReference>
<evidence type="ECO:0000313" key="3">
    <source>
        <dbReference type="Proteomes" id="UP001270362"/>
    </source>
</evidence>
<keyword evidence="3" id="KW-1185">Reference proteome</keyword>
<gene>
    <name evidence="2" type="ORF">B0T22DRAFT_450635</name>
</gene>
<evidence type="ECO:0000313" key="2">
    <source>
        <dbReference type="EMBL" id="KAK3693746.1"/>
    </source>
</evidence>
<dbReference type="Proteomes" id="UP001270362">
    <property type="component" value="Unassembled WGS sequence"/>
</dbReference>
<proteinExistence type="predicted"/>
<feature type="signal peptide" evidence="1">
    <location>
        <begin position="1"/>
        <end position="25"/>
    </location>
</feature>
<keyword evidence="1" id="KW-0732">Signal</keyword>
<protein>
    <recommendedName>
        <fullName evidence="4">Secreted protein</fullName>
    </recommendedName>
</protein>
<accession>A0AAE1CGH6</accession>